<dbReference type="Pfam" id="PF02779">
    <property type="entry name" value="Transket_pyr"/>
    <property type="match status" value="1"/>
</dbReference>
<dbReference type="SUPFAM" id="SSF52518">
    <property type="entry name" value="Thiamin diphosphate-binding fold (THDP-binding)"/>
    <property type="match status" value="1"/>
</dbReference>
<proteinExistence type="predicted"/>
<evidence type="ECO:0000313" key="2">
    <source>
        <dbReference type="EMBL" id="KKM94707.1"/>
    </source>
</evidence>
<gene>
    <name evidence="2" type="ORF">LCGC14_1195570</name>
</gene>
<dbReference type="InterPro" id="IPR005475">
    <property type="entry name" value="Transketolase-like_Pyr-bd"/>
</dbReference>
<sequence>MNYKEEIIKAMRLLAEDKRTIFIGQSVRFSGHIMFDTLQDAHVPMRKRIELPVFEDTQMGISIGLSLGGFIPISIYPRMDFLIIAMNQLVNHLDKMEEMSCFKPNVIIRTMIGCKKPLNPGPQHCQDHTEALRLLLPNINVVKLSSANHVVDNYKRALDGSDNTILVEIGDMY</sequence>
<dbReference type="InterPro" id="IPR029061">
    <property type="entry name" value="THDP-binding"/>
</dbReference>
<dbReference type="AlphaFoldDB" id="A0A0F9PND6"/>
<name>A0A0F9PND6_9ZZZZ</name>
<evidence type="ECO:0000259" key="1">
    <source>
        <dbReference type="Pfam" id="PF02779"/>
    </source>
</evidence>
<dbReference type="EMBL" id="LAZR01006103">
    <property type="protein sequence ID" value="KKM94707.1"/>
    <property type="molecule type" value="Genomic_DNA"/>
</dbReference>
<protein>
    <recommendedName>
        <fullName evidence="1">Transketolase-like pyrimidine-binding domain-containing protein</fullName>
    </recommendedName>
</protein>
<organism evidence="2">
    <name type="scientific">marine sediment metagenome</name>
    <dbReference type="NCBI Taxonomy" id="412755"/>
    <lineage>
        <taxon>unclassified sequences</taxon>
        <taxon>metagenomes</taxon>
        <taxon>ecological metagenomes</taxon>
    </lineage>
</organism>
<comment type="caution">
    <text evidence="2">The sequence shown here is derived from an EMBL/GenBank/DDBJ whole genome shotgun (WGS) entry which is preliminary data.</text>
</comment>
<dbReference type="Gene3D" id="3.40.50.970">
    <property type="match status" value="1"/>
</dbReference>
<reference evidence="2" key="1">
    <citation type="journal article" date="2015" name="Nature">
        <title>Complex archaea that bridge the gap between prokaryotes and eukaryotes.</title>
        <authorList>
            <person name="Spang A."/>
            <person name="Saw J.H."/>
            <person name="Jorgensen S.L."/>
            <person name="Zaremba-Niedzwiedzka K."/>
            <person name="Martijn J."/>
            <person name="Lind A.E."/>
            <person name="van Eijk R."/>
            <person name="Schleper C."/>
            <person name="Guy L."/>
            <person name="Ettema T.J."/>
        </authorList>
    </citation>
    <scope>NUCLEOTIDE SEQUENCE</scope>
</reference>
<feature type="domain" description="Transketolase-like pyrimidine-binding" evidence="1">
    <location>
        <begin position="12"/>
        <end position="167"/>
    </location>
</feature>
<accession>A0A0F9PND6</accession>